<reference evidence="2" key="2">
    <citation type="submission" date="2022-01" db="EMBL/GenBank/DDBJ databases">
        <authorList>
            <person name="Yamashiro T."/>
            <person name="Shiraishi A."/>
            <person name="Satake H."/>
            <person name="Nakayama K."/>
        </authorList>
    </citation>
    <scope>NUCLEOTIDE SEQUENCE</scope>
</reference>
<keyword evidence="3" id="KW-1185">Reference proteome</keyword>
<feature type="domain" description="Reverse transcriptase Ty1/copia-type" evidence="1">
    <location>
        <begin position="65"/>
        <end position="132"/>
    </location>
</feature>
<reference evidence="2" key="1">
    <citation type="journal article" date="2022" name="Int. J. Mol. Sci.">
        <title>Draft Genome of Tanacetum Coccineum: Genomic Comparison of Closely Related Tanacetum-Family Plants.</title>
        <authorList>
            <person name="Yamashiro T."/>
            <person name="Shiraishi A."/>
            <person name="Nakayama K."/>
            <person name="Satake H."/>
        </authorList>
    </citation>
    <scope>NUCLEOTIDE SEQUENCE</scope>
</reference>
<sequence length="137" mass="15766">MDQRNRSIMNKLVEIQPCQSTRDSLHQFTEMYMFALTVSIVDEETLSRQWMILHGSNTTCLFQLLDMDVKTAFLNGPLKEEVYVAQPEGVSLIRESRNKVLLMRNALYGLNQDQDPVMTETINNLTMMSNAFTKGLQ</sequence>
<name>A0ABQ5G4T4_9ASTR</name>
<proteinExistence type="predicted"/>
<organism evidence="2 3">
    <name type="scientific">Tanacetum coccineum</name>
    <dbReference type="NCBI Taxonomy" id="301880"/>
    <lineage>
        <taxon>Eukaryota</taxon>
        <taxon>Viridiplantae</taxon>
        <taxon>Streptophyta</taxon>
        <taxon>Embryophyta</taxon>
        <taxon>Tracheophyta</taxon>
        <taxon>Spermatophyta</taxon>
        <taxon>Magnoliopsida</taxon>
        <taxon>eudicotyledons</taxon>
        <taxon>Gunneridae</taxon>
        <taxon>Pentapetalae</taxon>
        <taxon>asterids</taxon>
        <taxon>campanulids</taxon>
        <taxon>Asterales</taxon>
        <taxon>Asteraceae</taxon>
        <taxon>Asteroideae</taxon>
        <taxon>Anthemideae</taxon>
        <taxon>Anthemidinae</taxon>
        <taxon>Tanacetum</taxon>
    </lineage>
</organism>
<accession>A0ABQ5G4T4</accession>
<dbReference type="EMBL" id="BQNB010018085">
    <property type="protein sequence ID" value="GJT70525.1"/>
    <property type="molecule type" value="Genomic_DNA"/>
</dbReference>
<comment type="caution">
    <text evidence="2">The sequence shown here is derived from an EMBL/GenBank/DDBJ whole genome shotgun (WGS) entry which is preliminary data.</text>
</comment>
<evidence type="ECO:0000259" key="1">
    <source>
        <dbReference type="Pfam" id="PF07727"/>
    </source>
</evidence>
<dbReference type="Proteomes" id="UP001151760">
    <property type="component" value="Unassembled WGS sequence"/>
</dbReference>
<evidence type="ECO:0000313" key="3">
    <source>
        <dbReference type="Proteomes" id="UP001151760"/>
    </source>
</evidence>
<dbReference type="InterPro" id="IPR013103">
    <property type="entry name" value="RVT_2"/>
</dbReference>
<protein>
    <submittedName>
        <fullName evidence="2">Gag-pol polyprotein</fullName>
    </submittedName>
</protein>
<dbReference type="Pfam" id="PF07727">
    <property type="entry name" value="RVT_2"/>
    <property type="match status" value="1"/>
</dbReference>
<gene>
    <name evidence="2" type="ORF">Tco_1029811</name>
</gene>
<evidence type="ECO:0000313" key="2">
    <source>
        <dbReference type="EMBL" id="GJT70525.1"/>
    </source>
</evidence>